<comment type="caution">
    <text evidence="1">The sequence shown here is derived from an EMBL/GenBank/DDBJ whole genome shotgun (WGS) entry which is preliminary data.</text>
</comment>
<protein>
    <submittedName>
        <fullName evidence="1">Uncharacterized protein</fullName>
    </submittedName>
</protein>
<dbReference type="AlphaFoldDB" id="A0AAV5LUR1"/>
<sequence>MILEQILKVDLQILVVSEYSMISSEPCAFVGPSHECTASVASRNWVLGRDSYITEECLIFYSRYSNDIETKCNQFKKNFGGNCCDSNEGLFIFV</sequence>
<keyword evidence="2" id="KW-1185">Reference proteome</keyword>
<evidence type="ECO:0000313" key="2">
    <source>
        <dbReference type="Proteomes" id="UP001054252"/>
    </source>
</evidence>
<accession>A0AAV5LUR1</accession>
<evidence type="ECO:0000313" key="1">
    <source>
        <dbReference type="EMBL" id="GKV41224.1"/>
    </source>
</evidence>
<organism evidence="1 2">
    <name type="scientific">Rubroshorea leprosula</name>
    <dbReference type="NCBI Taxonomy" id="152421"/>
    <lineage>
        <taxon>Eukaryota</taxon>
        <taxon>Viridiplantae</taxon>
        <taxon>Streptophyta</taxon>
        <taxon>Embryophyta</taxon>
        <taxon>Tracheophyta</taxon>
        <taxon>Spermatophyta</taxon>
        <taxon>Magnoliopsida</taxon>
        <taxon>eudicotyledons</taxon>
        <taxon>Gunneridae</taxon>
        <taxon>Pentapetalae</taxon>
        <taxon>rosids</taxon>
        <taxon>malvids</taxon>
        <taxon>Malvales</taxon>
        <taxon>Dipterocarpaceae</taxon>
        <taxon>Rubroshorea</taxon>
    </lineage>
</organism>
<gene>
    <name evidence="1" type="ORF">SLEP1_g48790</name>
</gene>
<name>A0AAV5LUR1_9ROSI</name>
<dbReference type="Proteomes" id="UP001054252">
    <property type="component" value="Unassembled WGS sequence"/>
</dbReference>
<proteinExistence type="predicted"/>
<dbReference type="EMBL" id="BPVZ01000148">
    <property type="protein sequence ID" value="GKV41224.1"/>
    <property type="molecule type" value="Genomic_DNA"/>
</dbReference>
<reference evidence="1 2" key="1">
    <citation type="journal article" date="2021" name="Commun. Biol.">
        <title>The genome of Shorea leprosula (Dipterocarpaceae) highlights the ecological relevance of drought in aseasonal tropical rainforests.</title>
        <authorList>
            <person name="Ng K.K.S."/>
            <person name="Kobayashi M.J."/>
            <person name="Fawcett J.A."/>
            <person name="Hatakeyama M."/>
            <person name="Paape T."/>
            <person name="Ng C.H."/>
            <person name="Ang C.C."/>
            <person name="Tnah L.H."/>
            <person name="Lee C.T."/>
            <person name="Nishiyama T."/>
            <person name="Sese J."/>
            <person name="O'Brien M.J."/>
            <person name="Copetti D."/>
            <person name="Mohd Noor M.I."/>
            <person name="Ong R.C."/>
            <person name="Putra M."/>
            <person name="Sireger I.Z."/>
            <person name="Indrioko S."/>
            <person name="Kosugi Y."/>
            <person name="Izuno A."/>
            <person name="Isagi Y."/>
            <person name="Lee S.L."/>
            <person name="Shimizu K.K."/>
        </authorList>
    </citation>
    <scope>NUCLEOTIDE SEQUENCE [LARGE SCALE GENOMIC DNA]</scope>
    <source>
        <strain evidence="1">214</strain>
    </source>
</reference>